<proteinExistence type="predicted"/>
<reference evidence="2 3" key="1">
    <citation type="submission" date="2020-02" db="EMBL/GenBank/DDBJ databases">
        <title>Draft genome sequence of Haematococcus lacustris strain NIES-144.</title>
        <authorList>
            <person name="Morimoto D."/>
            <person name="Nakagawa S."/>
            <person name="Yoshida T."/>
            <person name="Sawayama S."/>
        </authorList>
    </citation>
    <scope>NUCLEOTIDE SEQUENCE [LARGE SCALE GENOMIC DNA]</scope>
    <source>
        <strain evidence="2 3">NIES-144</strain>
    </source>
</reference>
<dbReference type="Proteomes" id="UP000485058">
    <property type="component" value="Unassembled WGS sequence"/>
</dbReference>
<feature type="non-terminal residue" evidence="2">
    <location>
        <position position="111"/>
    </location>
</feature>
<feature type="compositionally biased region" description="Polar residues" evidence="1">
    <location>
        <begin position="95"/>
        <end position="111"/>
    </location>
</feature>
<dbReference type="EMBL" id="BLLF01003593">
    <property type="protein sequence ID" value="GFH27726.1"/>
    <property type="molecule type" value="Genomic_DNA"/>
</dbReference>
<name>A0A6A0A5F3_HAELA</name>
<feature type="non-terminal residue" evidence="2">
    <location>
        <position position="1"/>
    </location>
</feature>
<evidence type="ECO:0000256" key="1">
    <source>
        <dbReference type="SAM" id="MobiDB-lite"/>
    </source>
</evidence>
<evidence type="ECO:0000313" key="3">
    <source>
        <dbReference type="Proteomes" id="UP000485058"/>
    </source>
</evidence>
<accession>A0A6A0A5F3</accession>
<dbReference type="AlphaFoldDB" id="A0A6A0A5F3"/>
<sequence>MEENSELRRQIALSKQTEQELARRNNAYQKTIKSLLTKMKEQGSEQQQHGELVRGLEEHAAELELQVHLAQLQVDEANTRIDQLTHKLSERNRATEGSASQFADTAQFLAQ</sequence>
<evidence type="ECO:0000313" key="2">
    <source>
        <dbReference type="EMBL" id="GFH27726.1"/>
    </source>
</evidence>
<keyword evidence="3" id="KW-1185">Reference proteome</keyword>
<protein>
    <submittedName>
        <fullName evidence="2">Uncharacterized protein</fullName>
    </submittedName>
</protein>
<comment type="caution">
    <text evidence="2">The sequence shown here is derived from an EMBL/GenBank/DDBJ whole genome shotgun (WGS) entry which is preliminary data.</text>
</comment>
<organism evidence="2 3">
    <name type="scientific">Haematococcus lacustris</name>
    <name type="common">Green alga</name>
    <name type="synonym">Haematococcus pluvialis</name>
    <dbReference type="NCBI Taxonomy" id="44745"/>
    <lineage>
        <taxon>Eukaryota</taxon>
        <taxon>Viridiplantae</taxon>
        <taxon>Chlorophyta</taxon>
        <taxon>core chlorophytes</taxon>
        <taxon>Chlorophyceae</taxon>
        <taxon>CS clade</taxon>
        <taxon>Chlamydomonadales</taxon>
        <taxon>Haematococcaceae</taxon>
        <taxon>Haematococcus</taxon>
    </lineage>
</organism>
<feature type="region of interest" description="Disordered" evidence="1">
    <location>
        <begin position="88"/>
        <end position="111"/>
    </location>
</feature>
<gene>
    <name evidence="2" type="ORF">HaLaN_26097</name>
</gene>